<dbReference type="Proteomes" id="UP001595965">
    <property type="component" value="Unassembled WGS sequence"/>
</dbReference>
<evidence type="ECO:0000256" key="1">
    <source>
        <dbReference type="SAM" id="MobiDB-lite"/>
    </source>
</evidence>
<protein>
    <recommendedName>
        <fullName evidence="4">Transposase</fullName>
    </recommendedName>
</protein>
<organism evidence="2 3">
    <name type="scientific">Citricoccus alkalitolerans</name>
    <dbReference type="NCBI Taxonomy" id="246603"/>
    <lineage>
        <taxon>Bacteria</taxon>
        <taxon>Bacillati</taxon>
        <taxon>Actinomycetota</taxon>
        <taxon>Actinomycetes</taxon>
        <taxon>Micrococcales</taxon>
        <taxon>Micrococcaceae</taxon>
        <taxon>Citricoccus</taxon>
    </lineage>
</organism>
<feature type="compositionally biased region" description="Polar residues" evidence="1">
    <location>
        <begin position="316"/>
        <end position="329"/>
    </location>
</feature>
<gene>
    <name evidence="2" type="ORF">ACFO0K_06920</name>
</gene>
<reference evidence="3" key="1">
    <citation type="journal article" date="2019" name="Int. J. Syst. Evol. Microbiol.">
        <title>The Global Catalogue of Microorganisms (GCM) 10K type strain sequencing project: providing services to taxonomists for standard genome sequencing and annotation.</title>
        <authorList>
            <consortium name="The Broad Institute Genomics Platform"/>
            <consortium name="The Broad Institute Genome Sequencing Center for Infectious Disease"/>
            <person name="Wu L."/>
            <person name="Ma J."/>
        </authorList>
    </citation>
    <scope>NUCLEOTIDE SEQUENCE [LARGE SCALE GENOMIC DNA]</scope>
    <source>
        <strain evidence="3">CGMCC 1.12125</strain>
    </source>
</reference>
<feature type="compositionally biased region" description="Low complexity" evidence="1">
    <location>
        <begin position="303"/>
        <end position="315"/>
    </location>
</feature>
<evidence type="ECO:0008006" key="4">
    <source>
        <dbReference type="Google" id="ProtNLM"/>
    </source>
</evidence>
<accession>A0ABV8XXM4</accession>
<evidence type="ECO:0000313" key="3">
    <source>
        <dbReference type="Proteomes" id="UP001595965"/>
    </source>
</evidence>
<feature type="region of interest" description="Disordered" evidence="1">
    <location>
        <begin position="294"/>
        <end position="329"/>
    </location>
</feature>
<keyword evidence="3" id="KW-1185">Reference proteome</keyword>
<proteinExistence type="predicted"/>
<comment type="caution">
    <text evidence="2">The sequence shown here is derived from an EMBL/GenBank/DDBJ whole genome shotgun (WGS) entry which is preliminary data.</text>
</comment>
<dbReference type="EMBL" id="JBHSEN010000001">
    <property type="protein sequence ID" value="MFC4429408.1"/>
    <property type="molecule type" value="Genomic_DNA"/>
</dbReference>
<name>A0ABV8XXM4_9MICC</name>
<sequence length="468" mass="49723">MSLDTSGLYATWPIGAEVRADGKDIQKATQAYGQLIIDSQSTWTALDQSFRQPESQAETAKAAYDDLVVGGTAIGTAGSRIRDALVTYGDTVDDLQRDRRLAKTAAREYNTAAGAGDEIPTSGPGSRAAIQAQIDSVTRRLQEAMDTCAETLNGLELELDVASFTDGPVPGIITTALKDGLGKLSFSDISYTDFHHVETIRNPTVVNRLTNTSISIGTRPHFPFFGVDVDTPTSTTSTSAHSTTRIETRSNFLLPAPMGWMGKIPGRLGDSYRARVDADGRAHRVETTRTRVRDGGIFGRNGTVTTTTTTTHTDTSNNRWRPSDVTATTDGWRGGLNRAARVAGPVGDIVGVAFTFEGAYNEHYQEIGNDPRYADLSPAERENEVLENTVVTTVTDTGIDFAAGGTGAAIGAAVGGPVGAVVGFGVGLGLSWASDQDWFGGKSVKDWASDGANAAVDGIKDKWNDWFG</sequence>
<evidence type="ECO:0000313" key="2">
    <source>
        <dbReference type="EMBL" id="MFC4429408.1"/>
    </source>
</evidence>
<dbReference type="RefSeq" id="WP_344228457.1">
    <property type="nucleotide sequence ID" value="NZ_BAAALH010000002.1"/>
</dbReference>